<name>A0ABU7CHB9_9TELE</name>
<proteinExistence type="predicted"/>
<accession>A0ABU7CHB9</accession>
<dbReference type="EMBL" id="JAHUTI010092320">
    <property type="protein sequence ID" value="MED6262356.1"/>
    <property type="molecule type" value="Genomic_DNA"/>
</dbReference>
<evidence type="ECO:0000313" key="2">
    <source>
        <dbReference type="Proteomes" id="UP001345963"/>
    </source>
</evidence>
<gene>
    <name evidence="1" type="ORF">ATANTOWER_018376</name>
</gene>
<keyword evidence="2" id="KW-1185">Reference proteome</keyword>
<dbReference type="Proteomes" id="UP001345963">
    <property type="component" value="Unassembled WGS sequence"/>
</dbReference>
<evidence type="ECO:0000313" key="1">
    <source>
        <dbReference type="EMBL" id="MED6262356.1"/>
    </source>
</evidence>
<reference evidence="1 2" key="1">
    <citation type="submission" date="2021-07" db="EMBL/GenBank/DDBJ databases">
        <authorList>
            <person name="Palmer J.M."/>
        </authorList>
    </citation>
    <scope>NUCLEOTIDE SEQUENCE [LARGE SCALE GENOMIC DNA]</scope>
    <source>
        <strain evidence="1 2">AT_MEX2019</strain>
        <tissue evidence="1">Muscle</tissue>
    </source>
</reference>
<protein>
    <submittedName>
        <fullName evidence="1">Uncharacterized protein</fullName>
    </submittedName>
</protein>
<sequence length="100" mass="11144">MEEVGGCRQPSRLAGGMEGFFFPQDPQIHHAIKAEHHRALGESLLLGGGLLPAPPLASPPKLDLTFRLMALLLISHRRCPRLLILFLVLFQRGSLWRKSI</sequence>
<comment type="caution">
    <text evidence="1">The sequence shown here is derived from an EMBL/GenBank/DDBJ whole genome shotgun (WGS) entry which is preliminary data.</text>
</comment>
<organism evidence="1 2">
    <name type="scientific">Ataeniobius toweri</name>
    <dbReference type="NCBI Taxonomy" id="208326"/>
    <lineage>
        <taxon>Eukaryota</taxon>
        <taxon>Metazoa</taxon>
        <taxon>Chordata</taxon>
        <taxon>Craniata</taxon>
        <taxon>Vertebrata</taxon>
        <taxon>Euteleostomi</taxon>
        <taxon>Actinopterygii</taxon>
        <taxon>Neopterygii</taxon>
        <taxon>Teleostei</taxon>
        <taxon>Neoteleostei</taxon>
        <taxon>Acanthomorphata</taxon>
        <taxon>Ovalentaria</taxon>
        <taxon>Atherinomorphae</taxon>
        <taxon>Cyprinodontiformes</taxon>
        <taxon>Goodeidae</taxon>
        <taxon>Ataeniobius</taxon>
    </lineage>
</organism>